<evidence type="ECO:0000313" key="4">
    <source>
        <dbReference type="Proteomes" id="UP000830434"/>
    </source>
</evidence>
<name>A0A8U0IIC1_9EURY</name>
<evidence type="ECO:0000256" key="1">
    <source>
        <dbReference type="SAM" id="MobiDB-lite"/>
    </source>
</evidence>
<sequence length="239" mass="25404">MKPTFVVLLAAVGLAVVTGGAAADQSSPVADGTPSVQPVADAGQPGWPGQETTNESDETESDGTDRPDETTSVSPGQQLTGAVGAQGASVQGELLNRSLSGQLANATTPDQRAAVIANETESLSAYLDTLEGVRENLTESWERDELSKGEYRAALTEFVVRARTVERRANRTARAAERLPESARWDHAINATRIWDLGAQARALYQFEDPVARDVVNETLGNGTDRRTLADGRSGNRTV</sequence>
<keyword evidence="4" id="KW-1185">Reference proteome</keyword>
<dbReference type="AlphaFoldDB" id="A0A8U0IIC1"/>
<evidence type="ECO:0000313" key="3">
    <source>
        <dbReference type="EMBL" id="UPW00850.1"/>
    </source>
</evidence>
<organism evidence="3 4">
    <name type="scientific">Halorussus gelatinilyticus</name>
    <dbReference type="NCBI Taxonomy" id="2937524"/>
    <lineage>
        <taxon>Archaea</taxon>
        <taxon>Methanobacteriati</taxon>
        <taxon>Methanobacteriota</taxon>
        <taxon>Stenosarchaea group</taxon>
        <taxon>Halobacteria</taxon>
        <taxon>Halobacteriales</taxon>
        <taxon>Haladaptataceae</taxon>
        <taxon>Halorussus</taxon>
    </lineage>
</organism>
<evidence type="ECO:0000259" key="2">
    <source>
        <dbReference type="Pfam" id="PF23379"/>
    </source>
</evidence>
<feature type="region of interest" description="Disordered" evidence="1">
    <location>
        <begin position="23"/>
        <end position="87"/>
    </location>
</feature>
<feature type="domain" description="DUF7096" evidence="2">
    <location>
        <begin position="6"/>
        <end position="187"/>
    </location>
</feature>
<dbReference type="Proteomes" id="UP000830434">
    <property type="component" value="Chromosome"/>
</dbReference>
<reference evidence="3" key="1">
    <citation type="submission" date="2022-04" db="EMBL/GenBank/DDBJ databases">
        <title>Diverse halophilic archaea isolated from saline environments.</title>
        <authorList>
            <person name="Cui H.-L."/>
        </authorList>
    </citation>
    <scope>NUCLEOTIDE SEQUENCE</scope>
    <source>
        <strain evidence="3">XZYJT40</strain>
    </source>
</reference>
<gene>
    <name evidence="3" type="ORF">M0R88_01810</name>
</gene>
<protein>
    <recommendedName>
        <fullName evidence="2">DUF7096 domain-containing protein</fullName>
    </recommendedName>
</protein>
<dbReference type="InterPro" id="IPR055522">
    <property type="entry name" value="DUF7096"/>
</dbReference>
<feature type="compositionally biased region" description="Polar residues" evidence="1">
    <location>
        <begin position="70"/>
        <end position="80"/>
    </location>
</feature>
<accession>A0A8U0IIC1</accession>
<dbReference type="RefSeq" id="WP_248655258.1">
    <property type="nucleotide sequence ID" value="NZ_CP096658.1"/>
</dbReference>
<dbReference type="EMBL" id="CP096658">
    <property type="protein sequence ID" value="UPW00850.1"/>
    <property type="molecule type" value="Genomic_DNA"/>
</dbReference>
<dbReference type="Pfam" id="PF23379">
    <property type="entry name" value="DUF7096"/>
    <property type="match status" value="1"/>
</dbReference>
<dbReference type="GeneID" id="72188551"/>
<dbReference type="KEGG" id="haxz:M0R88_01810"/>
<proteinExistence type="predicted"/>